<gene>
    <name evidence="8" type="ORF">WJX81_000980</name>
</gene>
<dbReference type="Pfam" id="PF14738">
    <property type="entry name" value="CFAP91"/>
    <property type="match status" value="1"/>
</dbReference>
<dbReference type="PANTHER" id="PTHR22455:SF10">
    <property type="entry name" value="CILIA- AND FLAGELLA-ASSOCIATED PROTEIN 91"/>
    <property type="match status" value="1"/>
</dbReference>
<accession>A0AAW1QZV1</accession>
<keyword evidence="9" id="KW-1185">Reference proteome</keyword>
<keyword evidence="3" id="KW-0206">Cytoskeleton</keyword>
<evidence type="ECO:0000256" key="2">
    <source>
        <dbReference type="ARBA" id="ARBA00022490"/>
    </source>
</evidence>
<keyword evidence="4" id="KW-0966">Cell projection</keyword>
<name>A0AAW1QZV1_9CHLO</name>
<evidence type="ECO:0000313" key="9">
    <source>
        <dbReference type="Proteomes" id="UP001445335"/>
    </source>
</evidence>
<evidence type="ECO:0000256" key="3">
    <source>
        <dbReference type="ARBA" id="ARBA00023212"/>
    </source>
</evidence>
<evidence type="ECO:0000256" key="4">
    <source>
        <dbReference type="ARBA" id="ARBA00023273"/>
    </source>
</evidence>
<reference evidence="8 9" key="1">
    <citation type="journal article" date="2024" name="Nat. Commun.">
        <title>Phylogenomics reveals the evolutionary origins of lichenization in chlorophyte algae.</title>
        <authorList>
            <person name="Puginier C."/>
            <person name="Libourel C."/>
            <person name="Otte J."/>
            <person name="Skaloud P."/>
            <person name="Haon M."/>
            <person name="Grisel S."/>
            <person name="Petersen M."/>
            <person name="Berrin J.G."/>
            <person name="Delaux P.M."/>
            <person name="Dal Grande F."/>
            <person name="Keller J."/>
        </authorList>
    </citation>
    <scope>NUCLEOTIDE SEQUENCE [LARGE SCALE GENOMIC DNA]</scope>
    <source>
        <strain evidence="8 9">SAG 245.80</strain>
    </source>
</reference>
<evidence type="ECO:0000256" key="1">
    <source>
        <dbReference type="ARBA" id="ARBA00004430"/>
    </source>
</evidence>
<dbReference type="InterPro" id="IPR026720">
    <property type="entry name" value="CFAP91"/>
</dbReference>
<feature type="domain" description="CFAP91" evidence="7">
    <location>
        <begin position="2"/>
        <end position="75"/>
    </location>
</feature>
<sequence length="89" mass="9865">MKIPSGARGADAVERQRARRAFQAALPPLADVRRHPLRQRLQAAWEAAEWEERATALEQRDEARLSAVQAALAHQTLQVLSHVAGLPLI</sequence>
<proteinExistence type="inferred from homology"/>
<dbReference type="Proteomes" id="UP001445335">
    <property type="component" value="Unassembled WGS sequence"/>
</dbReference>
<dbReference type="InterPro" id="IPR032840">
    <property type="entry name" value="CFAP91_dom"/>
</dbReference>
<evidence type="ECO:0000256" key="6">
    <source>
        <dbReference type="ARBA" id="ARBA00029555"/>
    </source>
</evidence>
<dbReference type="EMBL" id="JALJOU010000062">
    <property type="protein sequence ID" value="KAK9826790.1"/>
    <property type="molecule type" value="Genomic_DNA"/>
</dbReference>
<dbReference type="AlphaFoldDB" id="A0AAW1QZV1"/>
<keyword evidence="2" id="KW-0963">Cytoplasm</keyword>
<evidence type="ECO:0000259" key="7">
    <source>
        <dbReference type="Pfam" id="PF14738"/>
    </source>
</evidence>
<evidence type="ECO:0000313" key="8">
    <source>
        <dbReference type="EMBL" id="KAK9826790.1"/>
    </source>
</evidence>
<dbReference type="PANTHER" id="PTHR22455">
    <property type="entry name" value="CILIA- AND FLAGELLA-ASSOCIATED PROTEIN 91"/>
    <property type="match status" value="1"/>
</dbReference>
<comment type="caution">
    <text evidence="8">The sequence shown here is derived from an EMBL/GenBank/DDBJ whole genome shotgun (WGS) entry which is preliminary data.</text>
</comment>
<protein>
    <recommendedName>
        <fullName evidence="6">Cilia- and flagella-associated protein 91</fullName>
    </recommendedName>
</protein>
<comment type="similarity">
    <text evidence="5">Belongs to the CFAP91 family.</text>
</comment>
<evidence type="ECO:0000256" key="5">
    <source>
        <dbReference type="ARBA" id="ARBA00029468"/>
    </source>
</evidence>
<comment type="subcellular location">
    <subcellularLocation>
        <location evidence="1">Cytoplasm</location>
        <location evidence="1">Cytoskeleton</location>
        <location evidence="1">Cilium axoneme</location>
    </subcellularLocation>
</comment>
<organism evidence="8 9">
    <name type="scientific">Elliptochloris bilobata</name>
    <dbReference type="NCBI Taxonomy" id="381761"/>
    <lineage>
        <taxon>Eukaryota</taxon>
        <taxon>Viridiplantae</taxon>
        <taxon>Chlorophyta</taxon>
        <taxon>core chlorophytes</taxon>
        <taxon>Trebouxiophyceae</taxon>
        <taxon>Trebouxiophyceae incertae sedis</taxon>
        <taxon>Elliptochloris clade</taxon>
        <taxon>Elliptochloris</taxon>
    </lineage>
</organism>
<dbReference type="GO" id="GO:0005930">
    <property type="term" value="C:axoneme"/>
    <property type="evidence" value="ECO:0007669"/>
    <property type="project" value="UniProtKB-SubCell"/>
</dbReference>